<dbReference type="GO" id="GO:0030983">
    <property type="term" value="F:mismatched DNA binding"/>
    <property type="evidence" value="ECO:0007669"/>
    <property type="project" value="InterPro"/>
</dbReference>
<evidence type="ECO:0000256" key="2">
    <source>
        <dbReference type="ARBA" id="ARBA00021975"/>
    </source>
</evidence>
<evidence type="ECO:0000256" key="5">
    <source>
        <dbReference type="HAMAP-Rule" id="MF_00149"/>
    </source>
</evidence>
<dbReference type="PROSITE" id="PS00058">
    <property type="entry name" value="DNA_MISMATCH_REPAIR_1"/>
    <property type="match status" value="1"/>
</dbReference>
<dbReference type="Pfam" id="PF13589">
    <property type="entry name" value="HATPase_c_3"/>
    <property type="match status" value="1"/>
</dbReference>
<dbReference type="InterPro" id="IPR014721">
    <property type="entry name" value="Ribsml_uS5_D2-typ_fold_subgr"/>
</dbReference>
<dbReference type="NCBIfam" id="NF000949">
    <property type="entry name" value="PRK00095.1-2"/>
    <property type="match status" value="1"/>
</dbReference>
<dbReference type="GO" id="GO:0005524">
    <property type="term" value="F:ATP binding"/>
    <property type="evidence" value="ECO:0007669"/>
    <property type="project" value="InterPro"/>
</dbReference>
<evidence type="ECO:0000259" key="6">
    <source>
        <dbReference type="SMART" id="SM00853"/>
    </source>
</evidence>
<dbReference type="InterPro" id="IPR013507">
    <property type="entry name" value="DNA_mismatch_S5_2-like"/>
</dbReference>
<dbReference type="SMART" id="SM01340">
    <property type="entry name" value="DNA_mis_repair"/>
    <property type="match status" value="1"/>
</dbReference>
<dbReference type="Proteomes" id="UP000230202">
    <property type="component" value="Unassembled WGS sequence"/>
</dbReference>
<dbReference type="InterPro" id="IPR014762">
    <property type="entry name" value="DNA_mismatch_repair_CS"/>
</dbReference>
<evidence type="ECO:0000259" key="7">
    <source>
        <dbReference type="SMART" id="SM01340"/>
    </source>
</evidence>
<dbReference type="GO" id="GO:0006298">
    <property type="term" value="P:mismatch repair"/>
    <property type="evidence" value="ECO:0007669"/>
    <property type="project" value="UniProtKB-UniRule"/>
</dbReference>
<feature type="domain" description="MutL C-terminal dimerisation" evidence="6">
    <location>
        <begin position="455"/>
        <end position="599"/>
    </location>
</feature>
<comment type="caution">
    <text evidence="8">The sequence shown here is derived from an EMBL/GenBank/DDBJ whole genome shotgun (WGS) entry which is preliminary data.</text>
</comment>
<dbReference type="NCBIfam" id="TIGR00585">
    <property type="entry name" value="mutl"/>
    <property type="match status" value="1"/>
</dbReference>
<dbReference type="Gene3D" id="3.30.565.10">
    <property type="entry name" value="Histidine kinase-like ATPase, C-terminal domain"/>
    <property type="match status" value="1"/>
</dbReference>
<dbReference type="InterPro" id="IPR042120">
    <property type="entry name" value="MutL_C_dimsub"/>
</dbReference>
<dbReference type="GO" id="GO:0016887">
    <property type="term" value="F:ATP hydrolysis activity"/>
    <property type="evidence" value="ECO:0007669"/>
    <property type="project" value="InterPro"/>
</dbReference>
<name>A0A2N9X6H5_9NEIS</name>
<dbReference type="InterPro" id="IPR038973">
    <property type="entry name" value="MutL/Mlh/Pms-like"/>
</dbReference>
<organism evidence="8 9">
    <name type="scientific">Snodgrassella alvi</name>
    <dbReference type="NCBI Taxonomy" id="1196083"/>
    <lineage>
        <taxon>Bacteria</taxon>
        <taxon>Pseudomonadati</taxon>
        <taxon>Pseudomonadota</taxon>
        <taxon>Betaproteobacteria</taxon>
        <taxon>Neisseriales</taxon>
        <taxon>Neisseriaceae</taxon>
        <taxon>Snodgrassella</taxon>
    </lineage>
</organism>
<comment type="similarity">
    <text evidence="1 5">Belongs to the DNA mismatch repair MutL/HexB family.</text>
</comment>
<dbReference type="AlphaFoldDB" id="A0A2N9X6H5"/>
<keyword evidence="4 5" id="KW-0234">DNA repair</keyword>
<keyword evidence="9" id="KW-1185">Reference proteome</keyword>
<sequence length="643" mass="71087">MSQIHLLSDHLINQIAAGEVIERPANALKEIIENSLDAGASHIDIKLEAGGIKRLCVTDDGQGMSESDIPLALHRHATSKIGSLEDLEKVVSMGFRGEGLASIASVSRLTLTSRTADANHATQIYAEDGRLSPIKAAAHAAGTTVEAVELFFNTPARRQFLKSAGTEFAHCRTMVERLAMAHPDVAFDLQHNGKDIISLPAQSLFERCTAIMGTDFAAASLNVDESMNTMRVYGLIGKPTFMQGKSSQQYIFVNQRFVRDKIILHAVKQAYNDVLHQALTPAFVLFLTLPPTEVDANVHPTKSEVRFRQSQAVHQLIFHALNKCLAATNATQTESVSQPATILADIMQKQPADVQQLFATSENKSNLQKTPAPYQRSHTPLQRNLNLRESQTALNTYAQLYKQEPSTTDYSIAANFESEADSELVMWEQARGVATASTTQQTTVNDTDIPPLGYAIAQLLDIYILAQAEEALILVDMHATAERVNYEKMKQQRDATGKVSSQTLLIPVRFQASNEEVATAEDYSITLREYGLDIQIENNQQLVVHSVPAMLIKSDIQRLVQQVLADMITIGSSDVVKERENRILSTLACHGSVRAGRRLTLPEMNALLRDMEKTERANQCNHGRPTWVKLRLQDLDALFLRGQ</sequence>
<dbReference type="Gene3D" id="3.30.1370.100">
    <property type="entry name" value="MutL, C-terminal domain, regulatory subdomain"/>
    <property type="match status" value="1"/>
</dbReference>
<keyword evidence="3 5" id="KW-0227">DNA damage</keyword>
<reference evidence="8" key="1">
    <citation type="journal article" date="2017" name="MBio">
        <title>Type VI secretion-mediated competition in the bee gut microbiome.</title>
        <authorList>
            <person name="Steele M.I."/>
            <person name="Kwong W.K."/>
            <person name="Powell J.E."/>
            <person name="Whiteley M."/>
            <person name="Moran N.A."/>
        </authorList>
    </citation>
    <scope>NUCLEOTIDE SEQUENCE [LARGE SCALE GENOMIC DNA]</scope>
    <source>
        <strain evidence="8">WkB273</strain>
    </source>
</reference>
<dbReference type="SUPFAM" id="SSF54211">
    <property type="entry name" value="Ribosomal protein S5 domain 2-like"/>
    <property type="match status" value="1"/>
</dbReference>
<evidence type="ECO:0000256" key="3">
    <source>
        <dbReference type="ARBA" id="ARBA00022763"/>
    </source>
</evidence>
<dbReference type="CDD" id="cd03482">
    <property type="entry name" value="MutL_Trans_MutL"/>
    <property type="match status" value="1"/>
</dbReference>
<proteinExistence type="inferred from homology"/>
<gene>
    <name evidence="5" type="primary">mutL</name>
    <name evidence="8" type="ORF">BHC54_09790</name>
</gene>
<dbReference type="Gene3D" id="3.30.1540.20">
    <property type="entry name" value="MutL, C-terminal domain, dimerisation subdomain"/>
    <property type="match status" value="1"/>
</dbReference>
<comment type="function">
    <text evidence="5">This protein is involved in the repair of mismatches in DNA. It is required for dam-dependent methyl-directed DNA mismatch repair. May act as a 'molecular matchmaker', a protein that promotes the formation of a stable complex between two or more DNA-binding proteins in an ATP-dependent manner without itself being part of a final effector complex.</text>
</comment>
<dbReference type="InterPro" id="IPR020568">
    <property type="entry name" value="Ribosomal_Su5_D2-typ_SF"/>
</dbReference>
<dbReference type="GO" id="GO:0032300">
    <property type="term" value="C:mismatch repair complex"/>
    <property type="evidence" value="ECO:0007669"/>
    <property type="project" value="InterPro"/>
</dbReference>
<dbReference type="FunFam" id="3.30.565.10:FF:000003">
    <property type="entry name" value="DNA mismatch repair endonuclease MutL"/>
    <property type="match status" value="1"/>
</dbReference>
<dbReference type="SMART" id="SM00853">
    <property type="entry name" value="MutL_C"/>
    <property type="match status" value="1"/>
</dbReference>
<protein>
    <recommendedName>
        <fullName evidence="2 5">DNA mismatch repair protein MutL</fullName>
    </recommendedName>
</protein>
<dbReference type="InterPro" id="IPR020667">
    <property type="entry name" value="DNA_mismatch_repair_MutL"/>
</dbReference>
<dbReference type="HAMAP" id="MF_00149">
    <property type="entry name" value="DNA_mis_repair"/>
    <property type="match status" value="1"/>
</dbReference>
<dbReference type="InterPro" id="IPR042121">
    <property type="entry name" value="MutL_C_regsub"/>
</dbReference>
<dbReference type="PANTHER" id="PTHR10073:SF12">
    <property type="entry name" value="DNA MISMATCH REPAIR PROTEIN MLH1"/>
    <property type="match status" value="1"/>
</dbReference>
<evidence type="ECO:0000256" key="1">
    <source>
        <dbReference type="ARBA" id="ARBA00006082"/>
    </source>
</evidence>
<accession>A0A2N9X6H5</accession>
<dbReference type="CDD" id="cd16926">
    <property type="entry name" value="HATPase_MutL-MLH-PMS-like"/>
    <property type="match status" value="1"/>
</dbReference>
<dbReference type="InterPro" id="IPR014790">
    <property type="entry name" value="MutL_C"/>
</dbReference>
<dbReference type="RefSeq" id="WP_100152644.1">
    <property type="nucleotide sequence ID" value="NZ_MEIL01000029.1"/>
</dbReference>
<dbReference type="Gene3D" id="3.30.230.10">
    <property type="match status" value="1"/>
</dbReference>
<dbReference type="Pfam" id="PF01119">
    <property type="entry name" value="DNA_mis_repair"/>
    <property type="match status" value="1"/>
</dbReference>
<evidence type="ECO:0000256" key="4">
    <source>
        <dbReference type="ARBA" id="ARBA00023204"/>
    </source>
</evidence>
<evidence type="ECO:0000313" key="8">
    <source>
        <dbReference type="EMBL" id="PIT38778.1"/>
    </source>
</evidence>
<dbReference type="SUPFAM" id="SSF55874">
    <property type="entry name" value="ATPase domain of HSP90 chaperone/DNA topoisomerase II/histidine kinase"/>
    <property type="match status" value="1"/>
</dbReference>
<dbReference type="SUPFAM" id="SSF118116">
    <property type="entry name" value="DNA mismatch repair protein MutL"/>
    <property type="match status" value="1"/>
</dbReference>
<dbReference type="Pfam" id="PF08676">
    <property type="entry name" value="MutL_C"/>
    <property type="match status" value="1"/>
</dbReference>
<evidence type="ECO:0000313" key="9">
    <source>
        <dbReference type="Proteomes" id="UP000230202"/>
    </source>
</evidence>
<dbReference type="InterPro" id="IPR036890">
    <property type="entry name" value="HATPase_C_sf"/>
</dbReference>
<dbReference type="InterPro" id="IPR037198">
    <property type="entry name" value="MutL_C_sf"/>
</dbReference>
<dbReference type="InterPro" id="IPR002099">
    <property type="entry name" value="MutL/Mlh/PMS"/>
</dbReference>
<dbReference type="PANTHER" id="PTHR10073">
    <property type="entry name" value="DNA MISMATCH REPAIR PROTEIN MLH, PMS, MUTL"/>
    <property type="match status" value="1"/>
</dbReference>
<dbReference type="EMBL" id="MEIL01000029">
    <property type="protein sequence ID" value="PIT38778.1"/>
    <property type="molecule type" value="Genomic_DNA"/>
</dbReference>
<dbReference type="GO" id="GO:0140664">
    <property type="term" value="F:ATP-dependent DNA damage sensor activity"/>
    <property type="evidence" value="ECO:0007669"/>
    <property type="project" value="InterPro"/>
</dbReference>
<feature type="domain" description="DNA mismatch repair protein S5" evidence="7">
    <location>
        <begin position="208"/>
        <end position="326"/>
    </location>
</feature>